<feature type="compositionally biased region" description="Basic residues" evidence="1">
    <location>
        <begin position="310"/>
        <end position="322"/>
    </location>
</feature>
<evidence type="ECO:0000256" key="1">
    <source>
        <dbReference type="SAM" id="MobiDB-lite"/>
    </source>
</evidence>
<gene>
    <name evidence="2" type="ORF">PR048_004667</name>
</gene>
<evidence type="ECO:0000313" key="2">
    <source>
        <dbReference type="EMBL" id="KAJ8892089.1"/>
    </source>
</evidence>
<keyword evidence="3" id="KW-1185">Reference proteome</keyword>
<organism evidence="2 3">
    <name type="scientific">Dryococelus australis</name>
    <dbReference type="NCBI Taxonomy" id="614101"/>
    <lineage>
        <taxon>Eukaryota</taxon>
        <taxon>Metazoa</taxon>
        <taxon>Ecdysozoa</taxon>
        <taxon>Arthropoda</taxon>
        <taxon>Hexapoda</taxon>
        <taxon>Insecta</taxon>
        <taxon>Pterygota</taxon>
        <taxon>Neoptera</taxon>
        <taxon>Polyneoptera</taxon>
        <taxon>Phasmatodea</taxon>
        <taxon>Verophasmatodea</taxon>
        <taxon>Anareolatae</taxon>
        <taxon>Phasmatidae</taxon>
        <taxon>Eurycanthinae</taxon>
        <taxon>Dryococelus</taxon>
    </lineage>
</organism>
<name>A0ABQ9I756_9NEOP</name>
<feature type="region of interest" description="Disordered" evidence="1">
    <location>
        <begin position="282"/>
        <end position="352"/>
    </location>
</feature>
<reference evidence="2 3" key="1">
    <citation type="submission" date="2023-02" db="EMBL/GenBank/DDBJ databases">
        <title>LHISI_Scaffold_Assembly.</title>
        <authorList>
            <person name="Stuart O.P."/>
            <person name="Cleave R."/>
            <person name="Magrath M.J.L."/>
            <person name="Mikheyev A.S."/>
        </authorList>
    </citation>
    <scope>NUCLEOTIDE SEQUENCE [LARGE SCALE GENOMIC DNA]</scope>
    <source>
        <strain evidence="2">Daus_M_001</strain>
        <tissue evidence="2">Leg muscle</tissue>
    </source>
</reference>
<dbReference type="Proteomes" id="UP001159363">
    <property type="component" value="Chromosome 2"/>
</dbReference>
<proteinExistence type="predicted"/>
<sequence>MKMRGKREIPEKTRRPNRSARFPFAKIRCAIITLFPAYLEPTYVVGKICVVEAATARRASDAIVTGLPISGKIKRTAPLKAKSARAETRDQHRTLKAQIYDYSTSKRDGAASEENARRDAGNRLILQRWRAHGRKWSVYKSVTPELGSWPFTNSTASRRSHVRLSVCDLKTRDIRRKESLNVYLASRGERKKAKAVVRSITKRFDYSPLVKAKRVQSPAGFTTGFLSGNRARRCRWSAGFLADLQFPSPLNSDAAPSSPHFTPRLSRHRIERRRGISEVRSMERHHNIKERATGERRENPPDSGTVRYYSHMRKSRRVQSRTRRYENRPNERRTHGNKAIGSLVPAAGTSPRLPRRNWHRPLTCLNAGPGLHLVLQLLRADCCVSVSPVKKAKKRGWEDETFKAATVQYLKYLMDKRPIFLTKLAPGTRTKACQLCCERQNFQIDQHHCLCGDNGQSRN</sequence>
<feature type="compositionally biased region" description="Basic and acidic residues" evidence="1">
    <location>
        <begin position="323"/>
        <end position="334"/>
    </location>
</feature>
<dbReference type="EMBL" id="JARBHB010000002">
    <property type="protein sequence ID" value="KAJ8892089.1"/>
    <property type="molecule type" value="Genomic_DNA"/>
</dbReference>
<evidence type="ECO:0000313" key="3">
    <source>
        <dbReference type="Proteomes" id="UP001159363"/>
    </source>
</evidence>
<protein>
    <submittedName>
        <fullName evidence="2">Uncharacterized protein</fullName>
    </submittedName>
</protein>
<feature type="compositionally biased region" description="Basic and acidic residues" evidence="1">
    <location>
        <begin position="282"/>
        <end position="300"/>
    </location>
</feature>
<accession>A0ABQ9I756</accession>
<comment type="caution">
    <text evidence="2">The sequence shown here is derived from an EMBL/GenBank/DDBJ whole genome shotgun (WGS) entry which is preliminary data.</text>
</comment>